<name>A0A3P7I1L2_STRVU</name>
<dbReference type="Proteomes" id="UP000270094">
    <property type="component" value="Unassembled WGS sequence"/>
</dbReference>
<evidence type="ECO:0000313" key="1">
    <source>
        <dbReference type="EMBL" id="VDM67341.1"/>
    </source>
</evidence>
<organism evidence="1 2">
    <name type="scientific">Strongylus vulgaris</name>
    <name type="common">Blood worm</name>
    <dbReference type="NCBI Taxonomy" id="40348"/>
    <lineage>
        <taxon>Eukaryota</taxon>
        <taxon>Metazoa</taxon>
        <taxon>Ecdysozoa</taxon>
        <taxon>Nematoda</taxon>
        <taxon>Chromadorea</taxon>
        <taxon>Rhabditida</taxon>
        <taxon>Rhabditina</taxon>
        <taxon>Rhabditomorpha</taxon>
        <taxon>Strongyloidea</taxon>
        <taxon>Strongylidae</taxon>
        <taxon>Strongylus</taxon>
    </lineage>
</organism>
<accession>A0A3P7I1L2</accession>
<dbReference type="EMBL" id="UYYB01005247">
    <property type="protein sequence ID" value="VDM67341.1"/>
    <property type="molecule type" value="Genomic_DNA"/>
</dbReference>
<keyword evidence="2" id="KW-1185">Reference proteome</keyword>
<reference evidence="1 2" key="1">
    <citation type="submission" date="2018-11" db="EMBL/GenBank/DDBJ databases">
        <authorList>
            <consortium name="Pathogen Informatics"/>
        </authorList>
    </citation>
    <scope>NUCLEOTIDE SEQUENCE [LARGE SCALE GENOMIC DNA]</scope>
</reference>
<sequence>MLQLWDPHLRANAYSPRPLVRGTQRDPILWSQETWKNVAAFDAEIARTYLNVVINGCSLRFQLDTCK</sequence>
<protein>
    <submittedName>
        <fullName evidence="1">Uncharacterized protein</fullName>
    </submittedName>
</protein>
<proteinExistence type="predicted"/>
<dbReference type="AlphaFoldDB" id="A0A3P7I1L2"/>
<evidence type="ECO:0000313" key="2">
    <source>
        <dbReference type="Proteomes" id="UP000270094"/>
    </source>
</evidence>
<gene>
    <name evidence="1" type="ORF">SVUK_LOCUS2339</name>
</gene>